<organism evidence="1 2">
    <name type="scientific">Rathayibacter iranicus NCPPB 2253 = VKM Ac-1602</name>
    <dbReference type="NCBI Taxonomy" id="1328868"/>
    <lineage>
        <taxon>Bacteria</taxon>
        <taxon>Bacillati</taxon>
        <taxon>Actinomycetota</taxon>
        <taxon>Actinomycetes</taxon>
        <taxon>Micrococcales</taxon>
        <taxon>Microbacteriaceae</taxon>
        <taxon>Rathayibacter</taxon>
    </lineage>
</organism>
<sequence>MIRTRNAVLTGALVLAASIVFPTKDERRRRPEITRISRPHIESILN</sequence>
<name>A0ABX5LG71_9MICO</name>
<proteinExistence type="predicted"/>
<comment type="caution">
    <text evidence="1">The sequence shown here is derived from an EMBL/GenBank/DDBJ whole genome shotgun (WGS) entry which is preliminary data.</text>
</comment>
<accession>A0ABX5LG71</accession>
<protein>
    <submittedName>
        <fullName evidence="1">Uncharacterized protein</fullName>
    </submittedName>
</protein>
<dbReference type="EMBL" id="QGDV01000007">
    <property type="protein sequence ID" value="PWJ63659.1"/>
    <property type="molecule type" value="Genomic_DNA"/>
</dbReference>
<keyword evidence="2" id="KW-1185">Reference proteome</keyword>
<reference evidence="1 2" key="1">
    <citation type="submission" date="2018-03" db="EMBL/GenBank/DDBJ databases">
        <title>Genomic Encyclopedia of Type Strains, Phase III (KMG-III): the genomes of soil and plant-associated and newly described type strains.</title>
        <authorList>
            <person name="Whitman W."/>
        </authorList>
    </citation>
    <scope>NUCLEOTIDE SEQUENCE [LARGE SCALE GENOMIC DNA]</scope>
    <source>
        <strain evidence="1 2">VKM Ac-1602</strain>
    </source>
</reference>
<gene>
    <name evidence="1" type="ORF">B0H03_107128</name>
</gene>
<evidence type="ECO:0000313" key="2">
    <source>
        <dbReference type="Proteomes" id="UP000245674"/>
    </source>
</evidence>
<dbReference type="Proteomes" id="UP000245674">
    <property type="component" value="Unassembled WGS sequence"/>
</dbReference>
<evidence type="ECO:0000313" key="1">
    <source>
        <dbReference type="EMBL" id="PWJ63659.1"/>
    </source>
</evidence>